<dbReference type="Proteomes" id="UP000694700">
    <property type="component" value="Unplaced"/>
</dbReference>
<evidence type="ECO:0000256" key="4">
    <source>
        <dbReference type="ARBA" id="ARBA00022676"/>
    </source>
</evidence>
<dbReference type="PANTHER" id="PTHR43651">
    <property type="entry name" value="1,4-ALPHA-GLUCAN-BRANCHING ENZYME"/>
    <property type="match status" value="1"/>
</dbReference>
<dbReference type="Pfam" id="PF02806">
    <property type="entry name" value="Alpha-amylase_C"/>
    <property type="match status" value="1"/>
</dbReference>
<accession>A0A8C1VFK7</accession>
<dbReference type="Gene3D" id="2.60.40.1180">
    <property type="entry name" value="Golgi alpha-mannosidase II"/>
    <property type="match status" value="1"/>
</dbReference>
<dbReference type="Ensembl" id="ENSCCRT00015053063.1">
    <property type="protein sequence ID" value="ENSCCRP00015051337.1"/>
    <property type="gene ID" value="ENSCCRG00015021217.1"/>
</dbReference>
<dbReference type="InterPro" id="IPR037439">
    <property type="entry name" value="Branching_enzy"/>
</dbReference>
<organism evidence="7 8">
    <name type="scientific">Cyprinus carpio</name>
    <name type="common">Common carp</name>
    <dbReference type="NCBI Taxonomy" id="7962"/>
    <lineage>
        <taxon>Eukaryota</taxon>
        <taxon>Metazoa</taxon>
        <taxon>Chordata</taxon>
        <taxon>Craniata</taxon>
        <taxon>Vertebrata</taxon>
        <taxon>Euteleostomi</taxon>
        <taxon>Actinopterygii</taxon>
        <taxon>Neopterygii</taxon>
        <taxon>Teleostei</taxon>
        <taxon>Ostariophysi</taxon>
        <taxon>Cypriniformes</taxon>
        <taxon>Cyprinidae</taxon>
        <taxon>Cyprininae</taxon>
        <taxon>Cyprinus</taxon>
    </lineage>
</organism>
<dbReference type="GO" id="GO:0005737">
    <property type="term" value="C:cytoplasm"/>
    <property type="evidence" value="ECO:0007669"/>
    <property type="project" value="TreeGrafter"/>
</dbReference>
<dbReference type="InterPro" id="IPR013783">
    <property type="entry name" value="Ig-like_fold"/>
</dbReference>
<dbReference type="GO" id="GO:0004553">
    <property type="term" value="F:hydrolase activity, hydrolyzing O-glycosyl compounds"/>
    <property type="evidence" value="ECO:0007669"/>
    <property type="project" value="InterPro"/>
</dbReference>
<evidence type="ECO:0000313" key="7">
    <source>
        <dbReference type="Ensembl" id="ENSCCRP00015051337.1"/>
    </source>
</evidence>
<evidence type="ECO:0000256" key="1">
    <source>
        <dbReference type="ARBA" id="ARBA00000826"/>
    </source>
</evidence>
<dbReference type="GO" id="GO:0007399">
    <property type="term" value="P:nervous system development"/>
    <property type="evidence" value="ECO:0007669"/>
    <property type="project" value="UniProtKB-ARBA"/>
</dbReference>
<proteinExistence type="inferred from homology"/>
<dbReference type="Pfam" id="PF00128">
    <property type="entry name" value="Alpha-amylase"/>
    <property type="match status" value="1"/>
</dbReference>
<dbReference type="AlphaFoldDB" id="A0A8C1VFK7"/>
<reference evidence="7" key="1">
    <citation type="submission" date="2025-08" db="UniProtKB">
        <authorList>
            <consortium name="Ensembl"/>
        </authorList>
    </citation>
    <scope>IDENTIFICATION</scope>
</reference>
<feature type="domain" description="Glycosyl hydrolase family 13 catalytic" evidence="6">
    <location>
        <begin position="160"/>
        <end position="540"/>
    </location>
</feature>
<dbReference type="GO" id="GO:0043169">
    <property type="term" value="F:cation binding"/>
    <property type="evidence" value="ECO:0007669"/>
    <property type="project" value="InterPro"/>
</dbReference>
<dbReference type="InterPro" id="IPR014756">
    <property type="entry name" value="Ig_E-set"/>
</dbReference>
<comment type="similarity">
    <text evidence="2">Belongs to the glycosyl hydrolase 13 family. GlgB subfamily.</text>
</comment>
<dbReference type="PIRSF" id="PIRSF000463">
    <property type="entry name" value="GlgB"/>
    <property type="match status" value="1"/>
</dbReference>
<dbReference type="SMART" id="SM00642">
    <property type="entry name" value="Aamy"/>
    <property type="match status" value="1"/>
</dbReference>
<name>A0A8C1VFK7_CYPCA</name>
<dbReference type="Gene3D" id="2.60.40.10">
    <property type="entry name" value="Immunoglobulins"/>
    <property type="match status" value="1"/>
</dbReference>
<dbReference type="InterPro" id="IPR013780">
    <property type="entry name" value="Glyco_hydro_b"/>
</dbReference>
<keyword evidence="4" id="KW-0328">Glycosyltransferase</keyword>
<evidence type="ECO:0000313" key="8">
    <source>
        <dbReference type="Proteomes" id="UP000694700"/>
    </source>
</evidence>
<protein>
    <recommendedName>
        <fullName evidence="3">1,4-alpha-glucan branching enzyme</fullName>
        <ecNumber evidence="3">2.4.1.18</ecNumber>
    </recommendedName>
</protein>
<dbReference type="GO" id="GO:0003844">
    <property type="term" value="F:1,4-alpha-glucan branching enzyme activity"/>
    <property type="evidence" value="ECO:0007669"/>
    <property type="project" value="UniProtKB-EC"/>
</dbReference>
<dbReference type="InterPro" id="IPR006048">
    <property type="entry name" value="A-amylase/branching_C"/>
</dbReference>
<sequence length="556" mass="64793">KNKAQMRFHQQDCFSLLEMAEGIFDCFTEWTPGAEAVFLTGDFNSWEKESHPLTQKEYGKWELYLSPKVDKSKLKLPNTLRYHLVFLTKTGEYLFRISPRAKYLTEEEWIDIWPFLYLTFLLSRPQFQHPRPPRPRSLRIYEAHAGISSPEEKIASYKNFTRDVLPHIKDLVYNCVQLMAIMEHAYSSFDYQVTNFFAASSHFGTPDDLKYLVDAAHSMDIKVLLDVVHSHASSNTEDGLNYFDGMDSCFFHEGSRGNHSVWGSQLMNYSSWEVVQFLLSNLHWWKEEYHFDDFRFDAVTSMLYQYHGIGTSFSVNYSKYFGMHVDEDTLVYLCWPISTSSTHNDVSGMPGLCKSIEEGGLGFDYCLTMAVPDKWIQVIYVKKCITYQNIVRQCLNGCWLHMLKSLHLSLYTNMSTLITMMPVIDRGIHLHKLIRLLTHSLGGEGYLNFMGNEFGHPEGLDFPRKGNTESYYYAHHQLNFVDVERLRYRQLYAIWLAGWLAAVTTLNQADKVIMSERANLLFIFNFHPCNIYINYRVAVEHAGEYPFTRDLQKNST</sequence>
<keyword evidence="5" id="KW-0808">Transferase</keyword>
<evidence type="ECO:0000256" key="3">
    <source>
        <dbReference type="ARBA" id="ARBA00012541"/>
    </source>
</evidence>
<evidence type="ECO:0000256" key="5">
    <source>
        <dbReference type="ARBA" id="ARBA00022679"/>
    </source>
</evidence>
<dbReference type="InterPro" id="IPR006047">
    <property type="entry name" value="GH13_cat_dom"/>
</dbReference>
<dbReference type="InterPro" id="IPR017853">
    <property type="entry name" value="GH"/>
</dbReference>
<dbReference type="PANTHER" id="PTHR43651:SF3">
    <property type="entry name" value="1,4-ALPHA-GLUCAN-BRANCHING ENZYME"/>
    <property type="match status" value="1"/>
</dbReference>
<comment type="catalytic activity">
    <reaction evidence="1">
        <text>Transfers a segment of a (1-&gt;4)-alpha-D-glucan chain to a primary hydroxy group in a similar glucan chain.</text>
        <dbReference type="EC" id="2.4.1.18"/>
    </reaction>
</comment>
<dbReference type="Gene3D" id="3.20.20.80">
    <property type="entry name" value="Glycosidases"/>
    <property type="match status" value="1"/>
</dbReference>
<dbReference type="EC" id="2.4.1.18" evidence="3"/>
<dbReference type="GO" id="GO:0005978">
    <property type="term" value="P:glycogen biosynthetic process"/>
    <property type="evidence" value="ECO:0007669"/>
    <property type="project" value="InterPro"/>
</dbReference>
<dbReference type="Pfam" id="PF02922">
    <property type="entry name" value="CBM_48"/>
    <property type="match status" value="1"/>
</dbReference>
<dbReference type="SUPFAM" id="SSF81296">
    <property type="entry name" value="E set domains"/>
    <property type="match status" value="1"/>
</dbReference>
<evidence type="ECO:0000259" key="6">
    <source>
        <dbReference type="SMART" id="SM00642"/>
    </source>
</evidence>
<dbReference type="InterPro" id="IPR004193">
    <property type="entry name" value="Glyco_hydro_13_N"/>
</dbReference>
<dbReference type="SUPFAM" id="SSF51445">
    <property type="entry name" value="(Trans)glycosidases"/>
    <property type="match status" value="1"/>
</dbReference>
<evidence type="ECO:0000256" key="2">
    <source>
        <dbReference type="ARBA" id="ARBA00009000"/>
    </source>
</evidence>